<gene>
    <name evidence="1" type="ORF">S01H1_40142</name>
</gene>
<feature type="non-terminal residue" evidence="1">
    <location>
        <position position="1"/>
    </location>
</feature>
<organism evidence="1">
    <name type="scientific">marine sediment metagenome</name>
    <dbReference type="NCBI Taxonomy" id="412755"/>
    <lineage>
        <taxon>unclassified sequences</taxon>
        <taxon>metagenomes</taxon>
        <taxon>ecological metagenomes</taxon>
    </lineage>
</organism>
<protein>
    <submittedName>
        <fullName evidence="1">Uncharacterized protein</fullName>
    </submittedName>
</protein>
<comment type="caution">
    <text evidence="1">The sequence shown here is derived from an EMBL/GenBank/DDBJ whole genome shotgun (WGS) entry which is preliminary data.</text>
</comment>
<dbReference type="AlphaFoldDB" id="X0UWU0"/>
<accession>X0UWU0</accession>
<proteinExistence type="predicted"/>
<reference evidence="1" key="1">
    <citation type="journal article" date="2014" name="Front. Microbiol.">
        <title>High frequency of phylogenetically diverse reductive dehalogenase-homologous genes in deep subseafloor sedimentary metagenomes.</title>
        <authorList>
            <person name="Kawai M."/>
            <person name="Futagami T."/>
            <person name="Toyoda A."/>
            <person name="Takaki Y."/>
            <person name="Nishi S."/>
            <person name="Hori S."/>
            <person name="Arai W."/>
            <person name="Tsubouchi T."/>
            <person name="Morono Y."/>
            <person name="Uchiyama I."/>
            <person name="Ito T."/>
            <person name="Fujiyama A."/>
            <person name="Inagaki F."/>
            <person name="Takami H."/>
        </authorList>
    </citation>
    <scope>NUCLEOTIDE SEQUENCE</scope>
    <source>
        <strain evidence="1">Expedition CK06-06</strain>
    </source>
</reference>
<sequence length="159" mass="18327">PGTVEYIEEQILCGFINADNLYRIKDSSGSRLEDIAEMLSESSVLLNADSFDREFQVHKHIGDFTLFMLSMFPYALTRKKGREFILGGLVIPGASLSEHYMLQGQRSYKIASEFSQAELFGELSSNYLMYKNILELVRIYLESVKNRTYMEARRILRDS</sequence>
<dbReference type="EMBL" id="BARS01025394">
    <property type="protein sequence ID" value="GAG03652.1"/>
    <property type="molecule type" value="Genomic_DNA"/>
</dbReference>
<evidence type="ECO:0000313" key="1">
    <source>
        <dbReference type="EMBL" id="GAG03652.1"/>
    </source>
</evidence>
<name>X0UWU0_9ZZZZ</name>